<comment type="caution">
    <text evidence="2">The sequence shown here is derived from an EMBL/GenBank/DDBJ whole genome shotgun (WGS) entry which is preliminary data.</text>
</comment>
<evidence type="ECO:0000256" key="1">
    <source>
        <dbReference type="SAM" id="SignalP"/>
    </source>
</evidence>
<dbReference type="RefSeq" id="WP_035249774.1">
    <property type="nucleotide sequence ID" value="NZ_ARXU01000014.1"/>
</dbReference>
<organism evidence="2 3">
    <name type="scientific">Alcanivorax jadensis T9</name>
    <dbReference type="NCBI Taxonomy" id="1177181"/>
    <lineage>
        <taxon>Bacteria</taxon>
        <taxon>Pseudomonadati</taxon>
        <taxon>Pseudomonadota</taxon>
        <taxon>Gammaproteobacteria</taxon>
        <taxon>Oceanospirillales</taxon>
        <taxon>Alcanivoracaceae</taxon>
        <taxon>Alcanivorax</taxon>
    </lineage>
</organism>
<evidence type="ECO:0008006" key="4">
    <source>
        <dbReference type="Google" id="ProtNLM"/>
    </source>
</evidence>
<dbReference type="PROSITE" id="PS51257">
    <property type="entry name" value="PROKAR_LIPOPROTEIN"/>
    <property type="match status" value="1"/>
</dbReference>
<proteinExistence type="predicted"/>
<feature type="chain" id="PRO_5047523179" description="Lipoprotein" evidence="1">
    <location>
        <begin position="23"/>
        <end position="141"/>
    </location>
</feature>
<evidence type="ECO:0000313" key="2">
    <source>
        <dbReference type="EMBL" id="KGD60093.1"/>
    </source>
</evidence>
<keyword evidence="1" id="KW-0732">Signal</keyword>
<dbReference type="EMBL" id="ARXU01000014">
    <property type="protein sequence ID" value="KGD60093.1"/>
    <property type="molecule type" value="Genomic_DNA"/>
</dbReference>
<dbReference type="Proteomes" id="UP000029443">
    <property type="component" value="Unassembled WGS sequence"/>
</dbReference>
<keyword evidence="3" id="KW-1185">Reference proteome</keyword>
<sequence length="141" mass="15503">MMKPVFLLLIVFVFVGCTNVTGDAPKTISSLPDDRLSTEHLFATADTFFSDAGYTCSIDAEAGQFRCSRALRDLYIHQTTAEVNIFPGDEGGKAHRIIANRWDEGLIPSELISNTYANDDVEAFCAYLASEKLGFCSDYQG</sequence>
<gene>
    <name evidence="2" type="ORF">T9A_02851</name>
</gene>
<reference evidence="2 3" key="1">
    <citation type="submission" date="2012-09" db="EMBL/GenBank/DDBJ databases">
        <title>Genome Sequence of alkane-degrading Bacterium Alcanivorax jadensis T9.</title>
        <authorList>
            <person name="Lai Q."/>
            <person name="Shao Z."/>
        </authorList>
    </citation>
    <scope>NUCLEOTIDE SEQUENCE [LARGE SCALE GENOMIC DNA]</scope>
    <source>
        <strain evidence="2 3">T9</strain>
    </source>
</reference>
<protein>
    <recommendedName>
        <fullName evidence="4">Lipoprotein</fullName>
    </recommendedName>
</protein>
<evidence type="ECO:0000313" key="3">
    <source>
        <dbReference type="Proteomes" id="UP000029443"/>
    </source>
</evidence>
<feature type="signal peptide" evidence="1">
    <location>
        <begin position="1"/>
        <end position="22"/>
    </location>
</feature>
<accession>A0ABR4W9K4</accession>
<name>A0ABR4W9K4_9GAMM</name>